<evidence type="ECO:0000313" key="4">
    <source>
        <dbReference type="WBParaSite" id="OFLC_0001370801-mRNA-1"/>
    </source>
</evidence>
<proteinExistence type="predicted"/>
<dbReference type="Proteomes" id="UP000267606">
    <property type="component" value="Unassembled WGS sequence"/>
</dbReference>
<evidence type="ECO:0000313" key="3">
    <source>
        <dbReference type="Proteomes" id="UP000267606"/>
    </source>
</evidence>
<reference evidence="4" key="1">
    <citation type="submission" date="2016-06" db="UniProtKB">
        <authorList>
            <consortium name="WormBaseParasite"/>
        </authorList>
    </citation>
    <scope>IDENTIFICATION</scope>
</reference>
<accession>A0A183I1U5</accession>
<dbReference type="AlphaFoldDB" id="A0A183I1U5"/>
<gene>
    <name evidence="2" type="ORF">OFLC_LOCUS13707</name>
</gene>
<feature type="region of interest" description="Disordered" evidence="1">
    <location>
        <begin position="44"/>
        <end position="79"/>
    </location>
</feature>
<keyword evidence="3" id="KW-1185">Reference proteome</keyword>
<dbReference type="EMBL" id="UZAJ01040349">
    <property type="protein sequence ID" value="VDP14457.1"/>
    <property type="molecule type" value="Genomic_DNA"/>
</dbReference>
<organism evidence="4">
    <name type="scientific">Onchocerca flexuosa</name>
    <dbReference type="NCBI Taxonomy" id="387005"/>
    <lineage>
        <taxon>Eukaryota</taxon>
        <taxon>Metazoa</taxon>
        <taxon>Ecdysozoa</taxon>
        <taxon>Nematoda</taxon>
        <taxon>Chromadorea</taxon>
        <taxon>Rhabditida</taxon>
        <taxon>Spirurina</taxon>
        <taxon>Spiruromorpha</taxon>
        <taxon>Filarioidea</taxon>
        <taxon>Onchocercidae</taxon>
        <taxon>Onchocerca</taxon>
    </lineage>
</organism>
<sequence>MPTPGRCQDMGLWDVIRVEERWSRVGFDEWFDVGAVVGCGIQGRREGRPRFESGSREEDNNCPEQGTASGRRGDNCPNP</sequence>
<name>A0A183I1U5_9BILA</name>
<protein>
    <submittedName>
        <fullName evidence="4">SRCR domain-containing protein</fullName>
    </submittedName>
</protein>
<feature type="compositionally biased region" description="Basic and acidic residues" evidence="1">
    <location>
        <begin position="44"/>
        <end position="59"/>
    </location>
</feature>
<evidence type="ECO:0000256" key="1">
    <source>
        <dbReference type="SAM" id="MobiDB-lite"/>
    </source>
</evidence>
<dbReference type="WBParaSite" id="OFLC_0001370801-mRNA-1">
    <property type="protein sequence ID" value="OFLC_0001370801-mRNA-1"/>
    <property type="gene ID" value="OFLC_0001370801"/>
</dbReference>
<reference evidence="2 3" key="2">
    <citation type="submission" date="2018-11" db="EMBL/GenBank/DDBJ databases">
        <authorList>
            <consortium name="Pathogen Informatics"/>
        </authorList>
    </citation>
    <scope>NUCLEOTIDE SEQUENCE [LARGE SCALE GENOMIC DNA]</scope>
</reference>
<evidence type="ECO:0000313" key="2">
    <source>
        <dbReference type="EMBL" id="VDP14457.1"/>
    </source>
</evidence>